<dbReference type="Gene3D" id="3.40.50.1820">
    <property type="entry name" value="alpha/beta hydrolase"/>
    <property type="match status" value="1"/>
</dbReference>
<dbReference type="PANTHER" id="PTHR43248:SF25">
    <property type="entry name" value="AB HYDROLASE-1 DOMAIN-CONTAINING PROTEIN-RELATED"/>
    <property type="match status" value="1"/>
</dbReference>
<dbReference type="InterPro" id="IPR013595">
    <property type="entry name" value="Pept_S33_TAP-like_C"/>
</dbReference>
<accession>A0A2K8UFG8</accession>
<feature type="compositionally biased region" description="Pro residues" evidence="3">
    <location>
        <begin position="389"/>
        <end position="399"/>
    </location>
</feature>
<dbReference type="Pfam" id="PF08386">
    <property type="entry name" value="Abhydrolase_4"/>
    <property type="match status" value="1"/>
</dbReference>
<evidence type="ECO:0000313" key="7">
    <source>
        <dbReference type="Proteomes" id="UP000232638"/>
    </source>
</evidence>
<comment type="similarity">
    <text evidence="1">Belongs to the peptidase S33 family.</text>
</comment>
<proteinExistence type="inferred from homology"/>
<feature type="domain" description="AB hydrolase-1" evidence="4">
    <location>
        <begin position="117"/>
        <end position="260"/>
    </location>
</feature>
<dbReference type="InterPro" id="IPR029058">
    <property type="entry name" value="AB_hydrolase_fold"/>
</dbReference>
<evidence type="ECO:0000259" key="5">
    <source>
        <dbReference type="Pfam" id="PF08386"/>
    </source>
</evidence>
<sequence length="548" mass="58206">MTSRPRSAVQQRIRGPGRPGRQRIATAAVVITATLAPPFGAAAPAVPVPVIAWQPCAAPLPQGFDCASAVVPMDYAQPTGATFRLALIRHQAQDPGSRIGTLFWNPGGPSDAGTAYLPIAIDGFPEQVRRRFDIVSWDPRGMGGGTTPVVQCFDSAQAERDFLAKTFGDLTSIPVSSPELAQSINARTRLNQRCVRRDGRLMAHVSTADNARDLDLLRAAVGEEKISYYGTSYGTFLGATYINMFPQRVRAAVLDGAVSPRAWAGNDRDARTLTTFLRIGSDHGAADTVKAFMRECGRVGAAGCAFADRSPAATRDKWNKLLARLAARPVTLDGQSVDARSLLAYVQGALDTTRPVPGFERFPGYVAVAQFVQRVWTAAQGRSGASTQPPAPAPAPATPPTESTYTTSLGRQAAVVCGESPNPATPPGYANAARASYRRAGPNIWPFAALCRGWSVTSANRYLGPWTTATLPVLVIGNTFDPATPYSSSQRMAAELANGYLLSVDGFGHTVLLNPNRCAQEHIVSYLIDGLVPPVGARCAADASPFAR</sequence>
<dbReference type="EMBL" id="CP020370">
    <property type="protein sequence ID" value="AUB84334.1"/>
    <property type="molecule type" value="Genomic_DNA"/>
</dbReference>
<evidence type="ECO:0000259" key="4">
    <source>
        <dbReference type="Pfam" id="PF00561"/>
    </source>
</evidence>
<name>A0A2K8UFG8_9GAMM</name>
<organism evidence="6 7">
    <name type="scientific">Candidatus Thiodictyon syntrophicum</name>
    <dbReference type="NCBI Taxonomy" id="1166950"/>
    <lineage>
        <taxon>Bacteria</taxon>
        <taxon>Pseudomonadati</taxon>
        <taxon>Pseudomonadota</taxon>
        <taxon>Gammaproteobacteria</taxon>
        <taxon>Chromatiales</taxon>
        <taxon>Chromatiaceae</taxon>
        <taxon>Thiodictyon</taxon>
    </lineage>
</organism>
<reference evidence="6 7" key="1">
    <citation type="submission" date="2017-03" db="EMBL/GenBank/DDBJ databases">
        <title>Complete genome sequence of Candidatus 'Thiodictyon syntrophicum' sp. nov. strain Cad16T, a photolithoautotroph purple sulfur bacterium isolated from an alpine meromictic lake.</title>
        <authorList>
            <person name="Luedin S.M."/>
            <person name="Pothier J.F."/>
            <person name="Danza F."/>
            <person name="Storelli N."/>
            <person name="Wittwer M."/>
            <person name="Tonolla M."/>
        </authorList>
    </citation>
    <scope>NUCLEOTIDE SEQUENCE [LARGE SCALE GENOMIC DNA]</scope>
    <source>
        <strain evidence="6 7">Cad16T</strain>
    </source>
</reference>
<feature type="region of interest" description="Disordered" evidence="3">
    <location>
        <begin position="380"/>
        <end position="405"/>
    </location>
</feature>
<evidence type="ECO:0000256" key="3">
    <source>
        <dbReference type="SAM" id="MobiDB-lite"/>
    </source>
</evidence>
<keyword evidence="7" id="KW-1185">Reference proteome</keyword>
<evidence type="ECO:0008006" key="8">
    <source>
        <dbReference type="Google" id="ProtNLM"/>
    </source>
</evidence>
<keyword evidence="2" id="KW-0378">Hydrolase</keyword>
<dbReference type="PANTHER" id="PTHR43248">
    <property type="entry name" value="2-SUCCINYL-6-HYDROXY-2,4-CYCLOHEXADIENE-1-CARBOXYLATE SYNTHASE"/>
    <property type="match status" value="1"/>
</dbReference>
<dbReference type="GO" id="GO:0016787">
    <property type="term" value="F:hydrolase activity"/>
    <property type="evidence" value="ECO:0007669"/>
    <property type="project" value="UniProtKB-KW"/>
</dbReference>
<feature type="region of interest" description="Disordered" evidence="3">
    <location>
        <begin position="1"/>
        <end position="21"/>
    </location>
</feature>
<dbReference type="AlphaFoldDB" id="A0A2K8UFG8"/>
<dbReference type="KEGG" id="tsy:THSYN_27625"/>
<evidence type="ECO:0000313" key="6">
    <source>
        <dbReference type="EMBL" id="AUB84334.1"/>
    </source>
</evidence>
<gene>
    <name evidence="6" type="ORF">THSYN_27625</name>
</gene>
<dbReference type="OrthoDB" id="4510475at2"/>
<dbReference type="Proteomes" id="UP000232638">
    <property type="component" value="Chromosome"/>
</dbReference>
<evidence type="ECO:0000256" key="2">
    <source>
        <dbReference type="ARBA" id="ARBA00022801"/>
    </source>
</evidence>
<evidence type="ECO:0000256" key="1">
    <source>
        <dbReference type="ARBA" id="ARBA00010088"/>
    </source>
</evidence>
<dbReference type="Pfam" id="PF00561">
    <property type="entry name" value="Abhydrolase_1"/>
    <property type="match status" value="1"/>
</dbReference>
<dbReference type="InterPro" id="IPR051601">
    <property type="entry name" value="Serine_prot/Carboxylest_S33"/>
</dbReference>
<feature type="domain" description="Peptidase S33 tripeptidyl aminopeptidase-like C-terminal" evidence="5">
    <location>
        <begin position="450"/>
        <end position="539"/>
    </location>
</feature>
<dbReference type="RefSeq" id="WP_100921990.1">
    <property type="nucleotide sequence ID" value="NZ_CP020370.1"/>
</dbReference>
<dbReference type="InterPro" id="IPR000073">
    <property type="entry name" value="AB_hydrolase_1"/>
</dbReference>
<protein>
    <recommendedName>
        <fullName evidence="8">Alpha/beta hydrolase</fullName>
    </recommendedName>
</protein>
<dbReference type="SUPFAM" id="SSF53474">
    <property type="entry name" value="alpha/beta-Hydrolases"/>
    <property type="match status" value="1"/>
</dbReference>